<name>A0A8H5HAR9_9AGAR</name>
<dbReference type="GO" id="GO:0016787">
    <property type="term" value="F:hydrolase activity"/>
    <property type="evidence" value="ECO:0007669"/>
    <property type="project" value="UniProtKB-KW"/>
</dbReference>
<organism evidence="6 7">
    <name type="scientific">Collybiopsis confluens</name>
    <dbReference type="NCBI Taxonomy" id="2823264"/>
    <lineage>
        <taxon>Eukaryota</taxon>
        <taxon>Fungi</taxon>
        <taxon>Dikarya</taxon>
        <taxon>Basidiomycota</taxon>
        <taxon>Agaricomycotina</taxon>
        <taxon>Agaricomycetes</taxon>
        <taxon>Agaricomycetidae</taxon>
        <taxon>Agaricales</taxon>
        <taxon>Marasmiineae</taxon>
        <taxon>Omphalotaceae</taxon>
        <taxon>Collybiopsis</taxon>
    </lineage>
</organism>
<gene>
    <name evidence="6" type="ORF">D9757_009218</name>
</gene>
<sequence length="291" mass="31929">MVNFHPPKSNSTVSVKAFDVGAPNCSIPAPLFIDPVNPGKEKLYVPAYAFLIEHHDSKRKIMFDLGPMKDFSKLAPAMQGMLAHGGFDIRVEHDITEQLQAGGISLNEIDTVVWSHSHFDHTGDMSLWPATTKLVIGKGTDRRVYPEVPDAALIESDYAGREVVELDLDKDGLTIGGTAAHDFFGDGSFYLLDMPGHWPGHLVGLARVKSSSFVLLGADTCHHVGQLRPNVHLTKHFACPGELLLTHLPKQIDLSKPILDIPEHSTYADRTSARVSQEKLAEIEAHPMFSS</sequence>
<comment type="similarity">
    <text evidence="1">Belongs to the metallo-beta-lactamase superfamily.</text>
</comment>
<reference evidence="6 7" key="1">
    <citation type="journal article" date="2020" name="ISME J.">
        <title>Uncovering the hidden diversity of litter-decomposition mechanisms in mushroom-forming fungi.</title>
        <authorList>
            <person name="Floudas D."/>
            <person name="Bentzer J."/>
            <person name="Ahren D."/>
            <person name="Johansson T."/>
            <person name="Persson P."/>
            <person name="Tunlid A."/>
        </authorList>
    </citation>
    <scope>NUCLEOTIDE SEQUENCE [LARGE SCALE GENOMIC DNA]</scope>
    <source>
        <strain evidence="6 7">CBS 406.79</strain>
    </source>
</reference>
<keyword evidence="4" id="KW-0862">Zinc</keyword>
<keyword evidence="7" id="KW-1185">Reference proteome</keyword>
<dbReference type="SMART" id="SM00849">
    <property type="entry name" value="Lactamase_B"/>
    <property type="match status" value="1"/>
</dbReference>
<evidence type="ECO:0000313" key="6">
    <source>
        <dbReference type="EMBL" id="KAF5379605.1"/>
    </source>
</evidence>
<dbReference type="Proteomes" id="UP000518752">
    <property type="component" value="Unassembled WGS sequence"/>
</dbReference>
<dbReference type="AlphaFoldDB" id="A0A8H5HAR9"/>
<dbReference type="EMBL" id="JAACJN010000068">
    <property type="protein sequence ID" value="KAF5379605.1"/>
    <property type="molecule type" value="Genomic_DNA"/>
</dbReference>
<evidence type="ECO:0000256" key="4">
    <source>
        <dbReference type="ARBA" id="ARBA00022833"/>
    </source>
</evidence>
<protein>
    <recommendedName>
        <fullName evidence="5">Metallo-beta-lactamase domain-containing protein</fullName>
    </recommendedName>
</protein>
<evidence type="ECO:0000313" key="7">
    <source>
        <dbReference type="Proteomes" id="UP000518752"/>
    </source>
</evidence>
<dbReference type="OrthoDB" id="10250730at2759"/>
<comment type="caution">
    <text evidence="6">The sequence shown here is derived from an EMBL/GenBank/DDBJ whole genome shotgun (WGS) entry which is preliminary data.</text>
</comment>
<dbReference type="PANTHER" id="PTHR42978:SF5">
    <property type="entry name" value="METALLO-BETA-LACTAMASE DOMAIN-CONTAINING PROTEIN"/>
    <property type="match status" value="1"/>
</dbReference>
<feature type="domain" description="Metallo-beta-lactamase" evidence="5">
    <location>
        <begin position="46"/>
        <end position="264"/>
    </location>
</feature>
<evidence type="ECO:0000256" key="1">
    <source>
        <dbReference type="ARBA" id="ARBA00007749"/>
    </source>
</evidence>
<dbReference type="CDD" id="cd07730">
    <property type="entry name" value="metallo-hydrolase-like_MBL-fold"/>
    <property type="match status" value="1"/>
</dbReference>
<dbReference type="InterPro" id="IPR036866">
    <property type="entry name" value="RibonucZ/Hydroxyglut_hydro"/>
</dbReference>
<dbReference type="SUPFAM" id="SSF56281">
    <property type="entry name" value="Metallo-hydrolase/oxidoreductase"/>
    <property type="match status" value="1"/>
</dbReference>
<evidence type="ECO:0000256" key="3">
    <source>
        <dbReference type="ARBA" id="ARBA00022801"/>
    </source>
</evidence>
<dbReference type="PANTHER" id="PTHR42978">
    <property type="entry name" value="QUORUM-QUENCHING LACTONASE YTNP-RELATED-RELATED"/>
    <property type="match status" value="1"/>
</dbReference>
<dbReference type="Gene3D" id="3.60.15.10">
    <property type="entry name" value="Ribonuclease Z/Hydroxyacylglutathione hydrolase-like"/>
    <property type="match status" value="1"/>
</dbReference>
<evidence type="ECO:0000256" key="2">
    <source>
        <dbReference type="ARBA" id="ARBA00022723"/>
    </source>
</evidence>
<dbReference type="GO" id="GO:0046872">
    <property type="term" value="F:metal ion binding"/>
    <property type="evidence" value="ECO:0007669"/>
    <property type="project" value="UniProtKB-KW"/>
</dbReference>
<proteinExistence type="inferred from homology"/>
<dbReference type="InterPro" id="IPR051013">
    <property type="entry name" value="MBL_superfamily_lactonases"/>
</dbReference>
<keyword evidence="2" id="KW-0479">Metal-binding</keyword>
<keyword evidence="3" id="KW-0378">Hydrolase</keyword>
<evidence type="ECO:0000259" key="5">
    <source>
        <dbReference type="SMART" id="SM00849"/>
    </source>
</evidence>
<dbReference type="Pfam" id="PF00753">
    <property type="entry name" value="Lactamase_B"/>
    <property type="match status" value="1"/>
</dbReference>
<dbReference type="InterPro" id="IPR001279">
    <property type="entry name" value="Metallo-B-lactamas"/>
</dbReference>
<accession>A0A8H5HAR9</accession>